<comment type="caution">
    <text evidence="8">The sequence shown here is derived from an EMBL/GenBank/DDBJ whole genome shotgun (WGS) entry which is preliminary data.</text>
</comment>
<accession>A0ABW8NJZ7</accession>
<proteinExistence type="inferred from homology"/>
<comment type="caution">
    <text evidence="6">Lacks conserved residue(s) required for the propagation of feature annotation.</text>
</comment>
<evidence type="ECO:0000256" key="4">
    <source>
        <dbReference type="ARBA" id="ARBA00023172"/>
    </source>
</evidence>
<evidence type="ECO:0000259" key="7">
    <source>
        <dbReference type="SMART" id="SM00278"/>
    </source>
</evidence>
<keyword evidence="1 6" id="KW-0963">Cytoplasm</keyword>
<dbReference type="GO" id="GO:0003678">
    <property type="term" value="F:DNA helicase activity"/>
    <property type="evidence" value="ECO:0007669"/>
    <property type="project" value="UniProtKB-EC"/>
</dbReference>
<evidence type="ECO:0000256" key="5">
    <source>
        <dbReference type="ARBA" id="ARBA00023204"/>
    </source>
</evidence>
<dbReference type="RefSeq" id="WP_416206343.1">
    <property type="nucleotide sequence ID" value="NZ_JBBKTX010000015.1"/>
</dbReference>
<comment type="subunit">
    <text evidence="6">Homotetramer. Forms an RuvA(8)-RuvB(12)-Holliday junction (HJ) complex. HJ DNA is sandwiched between 2 RuvA tetramers; dsDNA enters through RuvA and exits via RuvB. An RuvB hexamer assembles on each DNA strand where it exits the tetramer. Each RuvB hexamer is contacted by two RuvA subunits (via domain III) on 2 adjacent RuvB subunits; this complex drives branch migration. In the full resolvosome a probable DNA-RuvA(4)-RuvB(12)-RuvC(2) complex forms which resolves the HJ.</text>
</comment>
<dbReference type="NCBIfam" id="TIGR00084">
    <property type="entry name" value="ruvA"/>
    <property type="match status" value="1"/>
</dbReference>
<dbReference type="Pfam" id="PF14520">
    <property type="entry name" value="HHH_5"/>
    <property type="match status" value="1"/>
</dbReference>
<feature type="region of interest" description="Domain III" evidence="6">
    <location>
        <begin position="153"/>
        <end position="203"/>
    </location>
</feature>
<dbReference type="Pfam" id="PF01330">
    <property type="entry name" value="RuvA_N"/>
    <property type="match status" value="1"/>
</dbReference>
<keyword evidence="8" id="KW-0378">Hydrolase</keyword>
<dbReference type="InterPro" id="IPR000085">
    <property type="entry name" value="RuvA"/>
</dbReference>
<dbReference type="Gene3D" id="1.10.150.20">
    <property type="entry name" value="5' to 3' exonuclease, C-terminal subdomain"/>
    <property type="match status" value="1"/>
</dbReference>
<keyword evidence="2 6" id="KW-0227">DNA damage</keyword>
<organism evidence="8 9">
    <name type="scientific">Oceanobacter antarcticus</name>
    <dbReference type="NCBI Taxonomy" id="3133425"/>
    <lineage>
        <taxon>Bacteria</taxon>
        <taxon>Pseudomonadati</taxon>
        <taxon>Pseudomonadota</taxon>
        <taxon>Gammaproteobacteria</taxon>
        <taxon>Oceanospirillales</taxon>
        <taxon>Oceanospirillaceae</taxon>
        <taxon>Oceanobacter</taxon>
    </lineage>
</organism>
<dbReference type="SMART" id="SM00278">
    <property type="entry name" value="HhH1"/>
    <property type="match status" value="2"/>
</dbReference>
<evidence type="ECO:0000313" key="9">
    <source>
        <dbReference type="Proteomes" id="UP001620597"/>
    </source>
</evidence>
<sequence>MIGRLQGIVLEKSAPDLLIDVNGVGYEVQAPLTTFAVLGRIGESAVLYTHLAIREDAHQLYGFSDKSQRSLFRTLIKVSGVGPKLALAILSGMDVNAFAMCVHNEDITALTRLPGVGKKTAERLVVEMRDRLKEWQTPAPLWQAADHAEQASADQVLLEAESALVSLGYKPTEAARMLNKIADQASTSEELIRLALKNSLGNT</sequence>
<evidence type="ECO:0000256" key="2">
    <source>
        <dbReference type="ARBA" id="ARBA00022763"/>
    </source>
</evidence>
<name>A0ABW8NJZ7_9GAMM</name>
<dbReference type="InterPro" id="IPR011114">
    <property type="entry name" value="RuvA_C"/>
</dbReference>
<keyword evidence="5 6" id="KW-0234">DNA repair</keyword>
<dbReference type="InterPro" id="IPR036267">
    <property type="entry name" value="RuvA_C_sf"/>
</dbReference>
<dbReference type="GO" id="GO:0016787">
    <property type="term" value="F:hydrolase activity"/>
    <property type="evidence" value="ECO:0007669"/>
    <property type="project" value="UniProtKB-KW"/>
</dbReference>
<dbReference type="SUPFAM" id="SSF47781">
    <property type="entry name" value="RuvA domain 2-like"/>
    <property type="match status" value="1"/>
</dbReference>
<dbReference type="InterPro" id="IPR010994">
    <property type="entry name" value="RuvA_2-like"/>
</dbReference>
<gene>
    <name evidence="6 8" type="primary">ruvA</name>
    <name evidence="8" type="ORF">WG929_12805</name>
</gene>
<keyword evidence="9" id="KW-1185">Reference proteome</keyword>
<protein>
    <recommendedName>
        <fullName evidence="6">Holliday junction branch migration complex subunit RuvA</fullName>
    </recommendedName>
</protein>
<comment type="domain">
    <text evidence="6">Has three domains with a flexible linker between the domains II and III and assumes an 'L' shape. Domain III is highly mobile and contacts RuvB.</text>
</comment>
<feature type="region of interest" description="Domain I" evidence="6">
    <location>
        <begin position="1"/>
        <end position="64"/>
    </location>
</feature>
<evidence type="ECO:0000313" key="8">
    <source>
        <dbReference type="EMBL" id="MFK4753287.1"/>
    </source>
</evidence>
<dbReference type="CDD" id="cd14332">
    <property type="entry name" value="UBA_RuvA_C"/>
    <property type="match status" value="1"/>
</dbReference>
<comment type="subcellular location">
    <subcellularLocation>
        <location evidence="6">Cytoplasm</location>
    </subcellularLocation>
</comment>
<evidence type="ECO:0000256" key="1">
    <source>
        <dbReference type="ARBA" id="ARBA00022490"/>
    </source>
</evidence>
<dbReference type="Gene3D" id="2.40.50.140">
    <property type="entry name" value="Nucleic acid-binding proteins"/>
    <property type="match status" value="1"/>
</dbReference>
<feature type="domain" description="Helix-hairpin-helix DNA-binding motif class 1" evidence="7">
    <location>
        <begin position="73"/>
        <end position="92"/>
    </location>
</feature>
<dbReference type="Proteomes" id="UP001620597">
    <property type="component" value="Unassembled WGS sequence"/>
</dbReference>
<feature type="domain" description="Helix-hairpin-helix DNA-binding motif class 1" evidence="7">
    <location>
        <begin position="108"/>
        <end position="127"/>
    </location>
</feature>
<keyword evidence="4 6" id="KW-0233">DNA recombination</keyword>
<comment type="function">
    <text evidence="6">The RuvA-RuvB-RuvC complex processes Holliday junction (HJ) DNA during genetic recombination and DNA repair, while the RuvA-RuvB complex plays an important role in the rescue of blocked DNA replication forks via replication fork reversal (RFR). RuvA specifically binds to HJ cruciform DNA, conferring on it an open structure. The RuvB hexamer acts as an ATP-dependent pump, pulling dsDNA into and through the RuvAB complex. HJ branch migration allows RuvC to scan DNA until it finds its consensus sequence, where it cleaves and resolves the cruciform DNA.</text>
</comment>
<dbReference type="SUPFAM" id="SSF46929">
    <property type="entry name" value="DNA helicase RuvA subunit, C-terminal domain"/>
    <property type="match status" value="1"/>
</dbReference>
<reference evidence="8 9" key="1">
    <citation type="submission" date="2024-03" db="EMBL/GenBank/DDBJ databases">
        <title>High-quality draft genome sequence of Oceanobacter sp. wDCs-4.</title>
        <authorList>
            <person name="Dong C."/>
        </authorList>
    </citation>
    <scope>NUCLEOTIDE SEQUENCE [LARGE SCALE GENOMIC DNA]</scope>
    <source>
        <strain evidence="9">wDCs-4</strain>
    </source>
</reference>
<dbReference type="HAMAP" id="MF_00031">
    <property type="entry name" value="DNA_HJ_migration_RuvA"/>
    <property type="match status" value="1"/>
</dbReference>
<dbReference type="SUPFAM" id="SSF50249">
    <property type="entry name" value="Nucleic acid-binding proteins"/>
    <property type="match status" value="1"/>
</dbReference>
<evidence type="ECO:0000256" key="6">
    <source>
        <dbReference type="HAMAP-Rule" id="MF_00031"/>
    </source>
</evidence>
<dbReference type="InterPro" id="IPR012340">
    <property type="entry name" value="NA-bd_OB-fold"/>
</dbReference>
<comment type="similarity">
    <text evidence="6">Belongs to the RuvA family.</text>
</comment>
<evidence type="ECO:0000256" key="3">
    <source>
        <dbReference type="ARBA" id="ARBA00023125"/>
    </source>
</evidence>
<dbReference type="Gene3D" id="1.10.8.10">
    <property type="entry name" value="DNA helicase RuvA subunit, C-terminal domain"/>
    <property type="match status" value="1"/>
</dbReference>
<dbReference type="InterPro" id="IPR003583">
    <property type="entry name" value="Hlx-hairpin-Hlx_DNA-bd_motif"/>
</dbReference>
<dbReference type="Pfam" id="PF07499">
    <property type="entry name" value="RuvA_C"/>
    <property type="match status" value="1"/>
</dbReference>
<dbReference type="EMBL" id="JBBKTX010000015">
    <property type="protein sequence ID" value="MFK4753287.1"/>
    <property type="molecule type" value="Genomic_DNA"/>
</dbReference>
<dbReference type="InterPro" id="IPR013849">
    <property type="entry name" value="DNA_helicase_Holl-junc_RuvA_I"/>
</dbReference>
<keyword evidence="3 6" id="KW-0238">DNA-binding</keyword>